<dbReference type="Proteomes" id="UP001165960">
    <property type="component" value="Unassembled WGS sequence"/>
</dbReference>
<evidence type="ECO:0000313" key="2">
    <source>
        <dbReference type="Proteomes" id="UP001165960"/>
    </source>
</evidence>
<keyword evidence="2" id="KW-1185">Reference proteome</keyword>
<reference evidence="1" key="1">
    <citation type="submission" date="2022-04" db="EMBL/GenBank/DDBJ databases">
        <title>Genome of the entomopathogenic fungus Entomophthora muscae.</title>
        <authorList>
            <person name="Elya C."/>
            <person name="Lovett B.R."/>
            <person name="Lee E."/>
            <person name="Macias A.M."/>
            <person name="Hajek A.E."/>
            <person name="De Bivort B.L."/>
            <person name="Kasson M.T."/>
            <person name="De Fine Licht H.H."/>
            <person name="Stajich J.E."/>
        </authorList>
    </citation>
    <scope>NUCLEOTIDE SEQUENCE</scope>
    <source>
        <strain evidence="1">Berkeley</strain>
    </source>
</reference>
<sequence length="163" mass="17587">MGSALGTLMSVPPKVTPVPQNLGGFPAGSETVTCFFWKIYHTLSEALVAVNHQLYVSLGGCSSPYGDLFLLSIDFCHIQWELTKKKAPPKSPPQKKHHNKPASSPPCPKPPITAPLGTIQSHTQWLSWLLPPSAGPWDPLSAHNIYNADGKSKAPPLSQDTSQ</sequence>
<evidence type="ECO:0000313" key="1">
    <source>
        <dbReference type="EMBL" id="KAJ9088200.1"/>
    </source>
</evidence>
<organism evidence="1 2">
    <name type="scientific">Entomophthora muscae</name>
    <dbReference type="NCBI Taxonomy" id="34485"/>
    <lineage>
        <taxon>Eukaryota</taxon>
        <taxon>Fungi</taxon>
        <taxon>Fungi incertae sedis</taxon>
        <taxon>Zoopagomycota</taxon>
        <taxon>Entomophthoromycotina</taxon>
        <taxon>Entomophthoromycetes</taxon>
        <taxon>Entomophthorales</taxon>
        <taxon>Entomophthoraceae</taxon>
        <taxon>Entomophthora</taxon>
    </lineage>
</organism>
<accession>A0ACC2UNF2</accession>
<dbReference type="EMBL" id="QTSX02000143">
    <property type="protein sequence ID" value="KAJ9088200.1"/>
    <property type="molecule type" value="Genomic_DNA"/>
</dbReference>
<comment type="caution">
    <text evidence="1">The sequence shown here is derived from an EMBL/GenBank/DDBJ whole genome shotgun (WGS) entry which is preliminary data.</text>
</comment>
<name>A0ACC2UNF2_9FUNG</name>
<protein>
    <submittedName>
        <fullName evidence="1">Uncharacterized protein</fullName>
    </submittedName>
</protein>
<gene>
    <name evidence="1" type="ORF">DSO57_1025462</name>
</gene>
<proteinExistence type="predicted"/>